<name>A0A0A1STK3_9HYPO</name>
<reference evidence="2 3" key="1">
    <citation type="journal article" date="2015" name="Genome Announc.">
        <title>Draft Genome Sequence and Gene Annotation of the Entomopathogenic Fungus Verticillium hemipterigenum.</title>
        <authorList>
            <person name="Horn F."/>
            <person name="Habel A."/>
            <person name="Scharf D.H."/>
            <person name="Dworschak J."/>
            <person name="Brakhage A.A."/>
            <person name="Guthke R."/>
            <person name="Hertweck C."/>
            <person name="Linde J."/>
        </authorList>
    </citation>
    <scope>NUCLEOTIDE SEQUENCE [LARGE SCALE GENOMIC DNA]</scope>
</reference>
<dbReference type="AlphaFoldDB" id="A0A0A1STK3"/>
<dbReference type="Proteomes" id="UP000039046">
    <property type="component" value="Unassembled WGS sequence"/>
</dbReference>
<dbReference type="InterPro" id="IPR025975">
    <property type="entry name" value="Polysacc_lyase"/>
</dbReference>
<dbReference type="Pfam" id="PF14099">
    <property type="entry name" value="Polysacc_lyase"/>
    <property type="match status" value="1"/>
</dbReference>
<sequence length="260" mass="29456">MVAIKTLLGAAVASFAACADAERLFYNSGNLNGWNYVRKEHKGTVDKVTNVVYKGDSAIKVTQTFDKNYHDRYHSEVDHNDGYKRGQTRSYGFMVRLSDKWDFTSQGYNLAQFISHRTGGDNCGDDWMPSTMIWINGNKLNTRVVNGVYRGNDCKRNIPTYSNIGTLEAGKWHKIIVQAKWASDNSGWIKMWLDGNKILDKSGLATTVSGDETFQFRVGLYANSWHDQGNKLEGDQGFRQVWYDEISLGTSYDDVDPDKQ</sequence>
<keyword evidence="3" id="KW-1185">Reference proteome</keyword>
<feature type="chain" id="PRO_5001989443" description="Glucuronan lyase A" evidence="1">
    <location>
        <begin position="22"/>
        <end position="260"/>
    </location>
</feature>
<dbReference type="Gene3D" id="2.60.120.200">
    <property type="match status" value="1"/>
</dbReference>
<evidence type="ECO:0000256" key="1">
    <source>
        <dbReference type="SAM" id="SignalP"/>
    </source>
</evidence>
<keyword evidence="1" id="KW-0732">Signal</keyword>
<evidence type="ECO:0008006" key="4">
    <source>
        <dbReference type="Google" id="ProtNLM"/>
    </source>
</evidence>
<protein>
    <recommendedName>
        <fullName evidence="4">Glucuronan lyase A</fullName>
    </recommendedName>
</protein>
<dbReference type="PROSITE" id="PS51257">
    <property type="entry name" value="PROKAR_LIPOPROTEIN"/>
    <property type="match status" value="1"/>
</dbReference>
<dbReference type="HOGENOM" id="CLU_090719_0_0_1"/>
<gene>
    <name evidence="2" type="ORF">VHEMI03793</name>
</gene>
<accession>A0A0A1STK3</accession>
<dbReference type="OrthoDB" id="3889489at2759"/>
<dbReference type="EMBL" id="CDHN01000002">
    <property type="protein sequence ID" value="CEJ85507.1"/>
    <property type="molecule type" value="Genomic_DNA"/>
</dbReference>
<organism evidence="2 3">
    <name type="scientific">[Torrubiella] hemipterigena</name>
    <dbReference type="NCBI Taxonomy" id="1531966"/>
    <lineage>
        <taxon>Eukaryota</taxon>
        <taxon>Fungi</taxon>
        <taxon>Dikarya</taxon>
        <taxon>Ascomycota</taxon>
        <taxon>Pezizomycotina</taxon>
        <taxon>Sordariomycetes</taxon>
        <taxon>Hypocreomycetidae</taxon>
        <taxon>Hypocreales</taxon>
        <taxon>Clavicipitaceae</taxon>
        <taxon>Clavicipitaceae incertae sedis</taxon>
        <taxon>'Torrubiella' clade</taxon>
    </lineage>
</organism>
<evidence type="ECO:0000313" key="3">
    <source>
        <dbReference type="Proteomes" id="UP000039046"/>
    </source>
</evidence>
<proteinExistence type="predicted"/>
<feature type="signal peptide" evidence="1">
    <location>
        <begin position="1"/>
        <end position="21"/>
    </location>
</feature>
<evidence type="ECO:0000313" key="2">
    <source>
        <dbReference type="EMBL" id="CEJ85507.1"/>
    </source>
</evidence>